<feature type="compositionally biased region" description="Basic and acidic residues" evidence="1">
    <location>
        <begin position="471"/>
        <end position="482"/>
    </location>
</feature>
<feature type="compositionally biased region" description="Polar residues" evidence="1">
    <location>
        <begin position="125"/>
        <end position="156"/>
    </location>
</feature>
<dbReference type="OrthoDB" id="48651at2759"/>
<evidence type="ECO:0000313" key="3">
    <source>
        <dbReference type="RefSeq" id="XP_010267836.1"/>
    </source>
</evidence>
<evidence type="ECO:0000313" key="2">
    <source>
        <dbReference type="Proteomes" id="UP000189703"/>
    </source>
</evidence>
<organism evidence="2 3">
    <name type="scientific">Nelumbo nucifera</name>
    <name type="common">Sacred lotus</name>
    <dbReference type="NCBI Taxonomy" id="4432"/>
    <lineage>
        <taxon>Eukaryota</taxon>
        <taxon>Viridiplantae</taxon>
        <taxon>Streptophyta</taxon>
        <taxon>Embryophyta</taxon>
        <taxon>Tracheophyta</taxon>
        <taxon>Spermatophyta</taxon>
        <taxon>Magnoliopsida</taxon>
        <taxon>Proteales</taxon>
        <taxon>Nelumbonaceae</taxon>
        <taxon>Nelumbo</taxon>
    </lineage>
</organism>
<dbReference type="RefSeq" id="XP_010267836.1">
    <property type="nucleotide sequence ID" value="XM_010269534.2"/>
</dbReference>
<dbReference type="KEGG" id="nnu:104604952"/>
<accession>A0A1U8AX01</accession>
<feature type="region of interest" description="Disordered" evidence="1">
    <location>
        <begin position="312"/>
        <end position="435"/>
    </location>
</feature>
<dbReference type="InParanoid" id="A0A1U8AX01"/>
<feature type="region of interest" description="Disordered" evidence="1">
    <location>
        <begin position="575"/>
        <end position="623"/>
    </location>
</feature>
<gene>
    <name evidence="3" type="primary">LOC104604952</name>
</gene>
<proteinExistence type="predicted"/>
<name>A0A1U8AX01_NELNU</name>
<feature type="region of interest" description="Disordered" evidence="1">
    <location>
        <begin position="455"/>
        <end position="560"/>
    </location>
</feature>
<evidence type="ECO:0000256" key="1">
    <source>
        <dbReference type="SAM" id="MobiDB-lite"/>
    </source>
</evidence>
<dbReference type="GO" id="GO:0003743">
    <property type="term" value="F:translation initiation factor activity"/>
    <property type="evidence" value="ECO:0000318"/>
    <property type="project" value="GO_Central"/>
</dbReference>
<dbReference type="AlphaFoldDB" id="A0A1U8AX01"/>
<feature type="compositionally biased region" description="Low complexity" evidence="1">
    <location>
        <begin position="171"/>
        <end position="185"/>
    </location>
</feature>
<feature type="compositionally biased region" description="Basic and acidic residues" evidence="1">
    <location>
        <begin position="89"/>
        <end position="99"/>
    </location>
</feature>
<feature type="compositionally biased region" description="Basic and acidic residues" evidence="1">
    <location>
        <begin position="358"/>
        <end position="372"/>
    </location>
</feature>
<dbReference type="PANTHER" id="PTHR32091:SF4">
    <property type="entry name" value="OS07G0546100 PROTEIN"/>
    <property type="match status" value="1"/>
</dbReference>
<reference evidence="3" key="1">
    <citation type="submission" date="2025-08" db="UniProtKB">
        <authorList>
            <consortium name="RefSeq"/>
        </authorList>
    </citation>
    <scope>IDENTIFICATION</scope>
</reference>
<sequence length="623" mass="68507">MSKKKAFSGSTMTLKDFHGGSIPSDLPLPSAPGVIVRPSDRPGFDRHIPTAWGNPIGRSDHRSRPGSSGATRNFDEKASFLSHPAHIGRNFDEDERKPLDCLSVPRRTVSDESLRPPSRPEQKPDSLSSVKFSGSGKQVSSPVSYSTSTAASSFPSRFTGASPVGGNPQPSNASNGSTVSSSSPNAWGMRKEVVGVSEPVPSSAWSGPSAVSKFAQATALEKVSSGRWQSKHPVHHQPDVEVIRLPETEGDFRPKDGYAYNVVDPVSERGDHNVTQGRYTEKGWTAADGIRSGGKEAVDYERARSPIYPEAKERNLSFYSDGVRPASTEGRFVGSQLPPPVPSEVSERPKLKLLPRSKPLETSEPHLVDYKQGHHQSTNSGHLETLDEPCANANSSKPGLTGAEGSNRLAERPKLNLKPRSQPLEQSEGNVERERQMLFGGARPRELVLKERGIDDVSINNLDINQQPNRIKHEFPKTETKSEPVGPLARYGERADNFGPDQRVTRDPERVEMQRSSWRNENKRNGRETDKQQQERRPEPETWRKPAEQAKASPDAPGLRYGKAATALELAQAFSRSISDPKAADRFSGQRGLPGRNQVPFSRLTDTREFYSGPTPRRQINGY</sequence>
<feature type="compositionally biased region" description="Basic and acidic residues" evidence="1">
    <location>
        <begin position="38"/>
        <end position="48"/>
    </location>
</feature>
<feature type="compositionally biased region" description="Polar residues" evidence="1">
    <location>
        <begin position="458"/>
        <end position="469"/>
    </location>
</feature>
<dbReference type="OMA" id="TRPQING"/>
<dbReference type="eggNOG" id="ENOG502QPMS">
    <property type="taxonomic scope" value="Eukaryota"/>
</dbReference>
<feature type="compositionally biased region" description="Basic and acidic residues" evidence="1">
    <location>
        <begin position="108"/>
        <end position="124"/>
    </location>
</feature>
<keyword evidence="2" id="KW-1185">Reference proteome</keyword>
<dbReference type="InterPro" id="IPR010433">
    <property type="entry name" value="EIF-4B_pln"/>
</dbReference>
<dbReference type="GO" id="GO:0003729">
    <property type="term" value="F:mRNA binding"/>
    <property type="evidence" value="ECO:0000318"/>
    <property type="project" value="GO_Central"/>
</dbReference>
<dbReference type="FunCoup" id="A0A1U8AX01">
    <property type="interactions" value="2766"/>
</dbReference>
<dbReference type="GeneID" id="104604952"/>
<feature type="region of interest" description="Disordered" evidence="1">
    <location>
        <begin position="1"/>
        <end position="186"/>
    </location>
</feature>
<protein>
    <submittedName>
        <fullName evidence="3">Uncharacterized protein LOC104604952</fullName>
    </submittedName>
</protein>
<dbReference type="PANTHER" id="PTHR32091">
    <property type="entry name" value="EUKARYOTIC TRANSLATION INITIATION FACTOR 4B"/>
    <property type="match status" value="1"/>
</dbReference>
<feature type="compositionally biased region" description="Basic and acidic residues" evidence="1">
    <location>
        <begin position="503"/>
        <end position="548"/>
    </location>
</feature>
<dbReference type="Proteomes" id="UP000189703">
    <property type="component" value="Unplaced"/>
</dbReference>